<dbReference type="OMA" id="IFKISEQ"/>
<name>A0A832T3U7_9EURY</name>
<dbReference type="AlphaFoldDB" id="A0A832T3U7"/>
<organism evidence="1 2">
    <name type="scientific">Methanocaldococcus jannaschii</name>
    <dbReference type="NCBI Taxonomy" id="2190"/>
    <lineage>
        <taxon>Archaea</taxon>
        <taxon>Methanobacteriati</taxon>
        <taxon>Methanobacteriota</taxon>
        <taxon>Methanomada group</taxon>
        <taxon>Methanococci</taxon>
        <taxon>Methanococcales</taxon>
        <taxon>Methanocaldococcaceae</taxon>
        <taxon>Methanocaldococcus</taxon>
    </lineage>
</organism>
<sequence length="117" mass="13866">MEIDVKSPDLIINTIRGNEKIYFDKSIFEESLDNKFEIIQYLMKILERFLKIYDNHIKEIKLLIDSENHPEPHLIVVIKFKNKENIFKISEQIENKIYENPKSKNVLVYPITGGTDV</sequence>
<proteinExistence type="predicted"/>
<evidence type="ECO:0000313" key="1">
    <source>
        <dbReference type="EMBL" id="HII59581.1"/>
    </source>
</evidence>
<dbReference type="EMBL" id="DUJR01000016">
    <property type="protein sequence ID" value="HII59581.1"/>
    <property type="molecule type" value="Genomic_DNA"/>
</dbReference>
<accession>A0A832T3U7</accession>
<protein>
    <submittedName>
        <fullName evidence="1">Uncharacterized protein</fullName>
    </submittedName>
</protein>
<dbReference type="Proteomes" id="UP000645676">
    <property type="component" value="Unassembled WGS sequence"/>
</dbReference>
<gene>
    <name evidence="1" type="ORF">HA335_03220</name>
</gene>
<dbReference type="RefSeq" id="WP_010870132.1">
    <property type="nucleotide sequence ID" value="NC_000909.1"/>
</dbReference>
<evidence type="ECO:0000313" key="2">
    <source>
        <dbReference type="Proteomes" id="UP000645676"/>
    </source>
</evidence>
<reference evidence="1" key="1">
    <citation type="journal article" date="2020" name="bioRxiv">
        <title>A rank-normalized archaeal taxonomy based on genome phylogeny resolves widespread incomplete and uneven classifications.</title>
        <authorList>
            <person name="Rinke C."/>
            <person name="Chuvochina M."/>
            <person name="Mussig A.J."/>
            <person name="Chaumeil P.-A."/>
            <person name="Waite D.W."/>
            <person name="Whitman W.B."/>
            <person name="Parks D.H."/>
            <person name="Hugenholtz P."/>
        </authorList>
    </citation>
    <scope>NUCLEOTIDE SEQUENCE</scope>
    <source>
        <strain evidence="1">UBA8849</strain>
    </source>
</reference>
<comment type="caution">
    <text evidence="1">The sequence shown here is derived from an EMBL/GenBank/DDBJ whole genome shotgun (WGS) entry which is preliminary data.</text>
</comment>